<dbReference type="Proteomes" id="UP001234178">
    <property type="component" value="Unassembled WGS sequence"/>
</dbReference>
<feature type="compositionally biased region" description="Basic and acidic residues" evidence="1">
    <location>
        <begin position="58"/>
        <end position="70"/>
    </location>
</feature>
<feature type="chain" id="PRO_5046931025" description="Secreted protein" evidence="2">
    <location>
        <begin position="16"/>
        <end position="107"/>
    </location>
</feature>
<comment type="caution">
    <text evidence="3">The sequence shown here is derived from an EMBL/GenBank/DDBJ whole genome shotgun (WGS) entry which is preliminary data.</text>
</comment>
<name>A0ABQ9ZWD8_9CRUS</name>
<feature type="signal peptide" evidence="2">
    <location>
        <begin position="1"/>
        <end position="15"/>
    </location>
</feature>
<proteinExistence type="predicted"/>
<evidence type="ECO:0000313" key="3">
    <source>
        <dbReference type="EMBL" id="KAK4017224.1"/>
    </source>
</evidence>
<sequence length="107" mass="12491">MEWFGLVFFLCSASGHLSSVSSTSNSLYGYRESEIASLLPQSLLRPYFYPSLKSYEARRSDEVTRDTRNGEKKKKKERKKERKKKDLRVEEAMHLHASSIARMRIET</sequence>
<feature type="compositionally biased region" description="Basic residues" evidence="1">
    <location>
        <begin position="71"/>
        <end position="86"/>
    </location>
</feature>
<keyword evidence="2" id="KW-0732">Signal</keyword>
<evidence type="ECO:0000313" key="4">
    <source>
        <dbReference type="Proteomes" id="UP001234178"/>
    </source>
</evidence>
<evidence type="ECO:0008006" key="5">
    <source>
        <dbReference type="Google" id="ProtNLM"/>
    </source>
</evidence>
<evidence type="ECO:0000256" key="1">
    <source>
        <dbReference type="SAM" id="MobiDB-lite"/>
    </source>
</evidence>
<organism evidence="3 4">
    <name type="scientific">Daphnia magna</name>
    <dbReference type="NCBI Taxonomy" id="35525"/>
    <lineage>
        <taxon>Eukaryota</taxon>
        <taxon>Metazoa</taxon>
        <taxon>Ecdysozoa</taxon>
        <taxon>Arthropoda</taxon>
        <taxon>Crustacea</taxon>
        <taxon>Branchiopoda</taxon>
        <taxon>Diplostraca</taxon>
        <taxon>Cladocera</taxon>
        <taxon>Anomopoda</taxon>
        <taxon>Daphniidae</taxon>
        <taxon>Daphnia</taxon>
    </lineage>
</organism>
<gene>
    <name evidence="3" type="ORF">OUZ56_032173</name>
</gene>
<keyword evidence="4" id="KW-1185">Reference proteome</keyword>
<evidence type="ECO:0000256" key="2">
    <source>
        <dbReference type="SAM" id="SignalP"/>
    </source>
</evidence>
<feature type="region of interest" description="Disordered" evidence="1">
    <location>
        <begin position="58"/>
        <end position="88"/>
    </location>
</feature>
<dbReference type="EMBL" id="JAOYFB010000005">
    <property type="protein sequence ID" value="KAK4017224.1"/>
    <property type="molecule type" value="Genomic_DNA"/>
</dbReference>
<reference evidence="3 4" key="1">
    <citation type="journal article" date="2023" name="Nucleic Acids Res.">
        <title>The hologenome of Daphnia magna reveals possible DNA methylation and microbiome-mediated evolution of the host genome.</title>
        <authorList>
            <person name="Chaturvedi A."/>
            <person name="Li X."/>
            <person name="Dhandapani V."/>
            <person name="Marshall H."/>
            <person name="Kissane S."/>
            <person name="Cuenca-Cambronero M."/>
            <person name="Asole G."/>
            <person name="Calvet F."/>
            <person name="Ruiz-Romero M."/>
            <person name="Marangio P."/>
            <person name="Guigo R."/>
            <person name="Rago D."/>
            <person name="Mirbahai L."/>
            <person name="Eastwood N."/>
            <person name="Colbourne J.K."/>
            <person name="Zhou J."/>
            <person name="Mallon E."/>
            <person name="Orsini L."/>
        </authorList>
    </citation>
    <scope>NUCLEOTIDE SEQUENCE [LARGE SCALE GENOMIC DNA]</scope>
    <source>
        <strain evidence="3">LRV0_1</strain>
    </source>
</reference>
<protein>
    <recommendedName>
        <fullName evidence="5">Secreted protein</fullName>
    </recommendedName>
</protein>
<accession>A0ABQ9ZWD8</accession>